<comment type="subcellular location">
    <subcellularLocation>
        <location evidence="1">Cell membrane</location>
        <topology evidence="1">Multi-pass membrane protein</topology>
    </subcellularLocation>
</comment>
<keyword evidence="5 11" id="KW-0297">G-protein coupled receptor</keyword>
<evidence type="ECO:0000313" key="15">
    <source>
        <dbReference type="Proteomes" id="UP000424527"/>
    </source>
</evidence>
<evidence type="ECO:0000256" key="12">
    <source>
        <dbReference type="SAM" id="Phobius"/>
    </source>
</evidence>
<dbReference type="GO" id="GO:0005886">
    <property type="term" value="C:plasma membrane"/>
    <property type="evidence" value="ECO:0007669"/>
    <property type="project" value="UniProtKB-SubCell"/>
</dbReference>
<dbReference type="PROSITE" id="PS00237">
    <property type="entry name" value="G_PROTEIN_RECEP_F1_1"/>
    <property type="match status" value="1"/>
</dbReference>
<evidence type="ECO:0000256" key="7">
    <source>
        <dbReference type="ARBA" id="ARBA00023139"/>
    </source>
</evidence>
<dbReference type="GO" id="GO:0004995">
    <property type="term" value="F:tachykinin receptor activity"/>
    <property type="evidence" value="ECO:0007669"/>
    <property type="project" value="InterPro"/>
</dbReference>
<dbReference type="Proteomes" id="UP000424527">
    <property type="component" value="Unassembled WGS sequence"/>
</dbReference>
<feature type="disulfide bond" evidence="10">
    <location>
        <begin position="98"/>
        <end position="173"/>
    </location>
</feature>
<evidence type="ECO:0000256" key="1">
    <source>
        <dbReference type="ARBA" id="ARBA00004651"/>
    </source>
</evidence>
<keyword evidence="7" id="KW-0449">Lipoprotein</keyword>
<organism evidence="14 15">
    <name type="scientific">Larimichthys crocea</name>
    <name type="common">Large yellow croaker</name>
    <name type="synonym">Pseudosciaena crocea</name>
    <dbReference type="NCBI Taxonomy" id="215358"/>
    <lineage>
        <taxon>Eukaryota</taxon>
        <taxon>Metazoa</taxon>
        <taxon>Chordata</taxon>
        <taxon>Craniata</taxon>
        <taxon>Vertebrata</taxon>
        <taxon>Euteleostomi</taxon>
        <taxon>Actinopterygii</taxon>
        <taxon>Neopterygii</taxon>
        <taxon>Teleostei</taxon>
        <taxon>Neoteleostei</taxon>
        <taxon>Acanthomorphata</taxon>
        <taxon>Eupercaria</taxon>
        <taxon>Sciaenidae</taxon>
        <taxon>Larimichthys</taxon>
    </lineage>
</organism>
<feature type="domain" description="G-protein coupled receptors family 1 profile" evidence="13">
    <location>
        <begin position="42"/>
        <end position="186"/>
    </location>
</feature>
<evidence type="ECO:0000256" key="5">
    <source>
        <dbReference type="ARBA" id="ARBA00023040"/>
    </source>
</evidence>
<evidence type="ECO:0000256" key="2">
    <source>
        <dbReference type="ARBA" id="ARBA00022475"/>
    </source>
</evidence>
<dbReference type="PROSITE" id="PS50262">
    <property type="entry name" value="G_PROTEIN_RECEP_F1_2"/>
    <property type="match status" value="1"/>
</dbReference>
<proteinExistence type="inferred from homology"/>
<evidence type="ECO:0000313" key="14">
    <source>
        <dbReference type="EMBL" id="KAE8300180.1"/>
    </source>
</evidence>
<dbReference type="Pfam" id="PF00001">
    <property type="entry name" value="7tm_1"/>
    <property type="match status" value="1"/>
</dbReference>
<keyword evidence="15" id="KW-1185">Reference proteome</keyword>
<name>A0A6G0J8Y5_LARCR</name>
<evidence type="ECO:0000256" key="8">
    <source>
        <dbReference type="ARBA" id="ARBA00023170"/>
    </source>
</evidence>
<feature type="transmembrane region" description="Helical" evidence="12">
    <location>
        <begin position="63"/>
        <end position="83"/>
    </location>
</feature>
<evidence type="ECO:0000256" key="11">
    <source>
        <dbReference type="RuleBase" id="RU000688"/>
    </source>
</evidence>
<dbReference type="EMBL" id="REGW02000001">
    <property type="protein sequence ID" value="KAE8300180.1"/>
    <property type="molecule type" value="Genomic_DNA"/>
</dbReference>
<gene>
    <name evidence="14" type="ORF">D5F01_LYC00316</name>
</gene>
<dbReference type="PANTHER" id="PTHR46925">
    <property type="entry name" value="G-PROTEIN COUPLED RECEPTOR TKR-1-RELATED"/>
    <property type="match status" value="1"/>
</dbReference>
<comment type="similarity">
    <text evidence="11">Belongs to the G-protein coupled receptor 1 family.</text>
</comment>
<evidence type="ECO:0000256" key="6">
    <source>
        <dbReference type="ARBA" id="ARBA00023136"/>
    </source>
</evidence>
<evidence type="ECO:0000256" key="10">
    <source>
        <dbReference type="PIRSR" id="PIRSR601681-50"/>
    </source>
</evidence>
<dbReference type="PRINTS" id="PR00237">
    <property type="entry name" value="GPCRRHODOPSN"/>
</dbReference>
<keyword evidence="2" id="KW-1003">Cell membrane</keyword>
<evidence type="ECO:0000259" key="13">
    <source>
        <dbReference type="PROSITE" id="PS50262"/>
    </source>
</evidence>
<protein>
    <submittedName>
        <fullName evidence="14">Neuromedin-K receptor</fullName>
    </submittedName>
</protein>
<comment type="caution">
    <text evidence="14">The sequence shown here is derived from an EMBL/GenBank/DDBJ whole genome shotgun (WGS) entry which is preliminary data.</text>
</comment>
<dbReference type="PANTHER" id="PTHR46925:SF1">
    <property type="entry name" value="NEUROMEDIN-K RECEPTOR"/>
    <property type="match status" value="1"/>
</dbReference>
<accession>A0A6G0J8Y5</accession>
<evidence type="ECO:0000256" key="3">
    <source>
        <dbReference type="ARBA" id="ARBA00022692"/>
    </source>
</evidence>
<keyword evidence="3 11" id="KW-0812">Transmembrane</keyword>
<reference evidence="14 15" key="1">
    <citation type="submission" date="2019-07" db="EMBL/GenBank/DDBJ databases">
        <title>Chromosome genome assembly for large yellow croaker.</title>
        <authorList>
            <person name="Xiao S."/>
        </authorList>
    </citation>
    <scope>NUCLEOTIDE SEQUENCE [LARGE SCALE GENOMIC DNA]</scope>
    <source>
        <strain evidence="14">JMULYC20181020</strain>
        <tissue evidence="14">Muscle</tissue>
    </source>
</reference>
<dbReference type="Gene3D" id="1.20.1070.10">
    <property type="entry name" value="Rhodopsin 7-helix transmembrane proteins"/>
    <property type="match status" value="1"/>
</dbReference>
<dbReference type="GO" id="GO:1902093">
    <property type="term" value="P:positive regulation of flagellated sperm motility"/>
    <property type="evidence" value="ECO:0007669"/>
    <property type="project" value="TreeGrafter"/>
</dbReference>
<evidence type="ECO:0000256" key="4">
    <source>
        <dbReference type="ARBA" id="ARBA00022989"/>
    </source>
</evidence>
<keyword evidence="4 12" id="KW-1133">Transmembrane helix</keyword>
<dbReference type="PRINTS" id="PR00244">
    <property type="entry name" value="NEUROKININR"/>
</dbReference>
<feature type="transmembrane region" description="Helical" evidence="12">
    <location>
        <begin position="103"/>
        <end position="121"/>
    </location>
</feature>
<keyword evidence="9 11" id="KW-0807">Transducer</keyword>
<keyword evidence="8 11" id="KW-0675">Receptor</keyword>
<feature type="transmembrane region" description="Helical" evidence="12">
    <location>
        <begin position="25"/>
        <end position="51"/>
    </location>
</feature>
<dbReference type="SUPFAM" id="SSF81321">
    <property type="entry name" value="Family A G protein-coupled receptor-like"/>
    <property type="match status" value="1"/>
</dbReference>
<dbReference type="InterPro" id="IPR001681">
    <property type="entry name" value="Neurokn_rcpt"/>
</dbReference>
<feature type="transmembrane region" description="Helical" evidence="12">
    <location>
        <begin position="142"/>
        <end position="163"/>
    </location>
</feature>
<dbReference type="AlphaFoldDB" id="A0A6G0J8Y5"/>
<sequence length="186" mass="21056">MAAPHNGSNITANFTSQFVQPPWRVALWSVAYSFVLAVAVFGNLIVIWIILAHKRMRTVTNYFLLNLAFSDASMAAFNTLINFVYATHGEWYFGEAYCKFHNFFPVTSVFASIYSMTAIAVDRYMAIIHPLKPRLSAQATTGVIVCIWSLAVVLAFPLCYFSTIRAMPHRTLCYVAWPRDVEDSFM</sequence>
<dbReference type="GO" id="GO:0097225">
    <property type="term" value="C:sperm midpiece"/>
    <property type="evidence" value="ECO:0007669"/>
    <property type="project" value="TreeGrafter"/>
</dbReference>
<keyword evidence="10" id="KW-1015">Disulfide bond</keyword>
<keyword evidence="6 12" id="KW-0472">Membrane</keyword>
<dbReference type="InterPro" id="IPR017452">
    <property type="entry name" value="GPCR_Rhodpsn_7TM"/>
</dbReference>
<evidence type="ECO:0000256" key="9">
    <source>
        <dbReference type="ARBA" id="ARBA00023224"/>
    </source>
</evidence>
<keyword evidence="7" id="KW-0564">Palmitate</keyword>
<dbReference type="InterPro" id="IPR000276">
    <property type="entry name" value="GPCR_Rhodpsn"/>
</dbReference>